<dbReference type="PANTHER" id="PTHR45931">
    <property type="entry name" value="SI:CH211-59O9.10"/>
    <property type="match status" value="1"/>
</dbReference>
<evidence type="ECO:0000256" key="3">
    <source>
        <dbReference type="ARBA" id="ARBA00022833"/>
    </source>
</evidence>
<evidence type="ECO:0000313" key="7">
    <source>
        <dbReference type="EMBL" id="MCD7458241.1"/>
    </source>
</evidence>
<organism evidence="7 8">
    <name type="scientific">Datura stramonium</name>
    <name type="common">Jimsonweed</name>
    <name type="synonym">Common thornapple</name>
    <dbReference type="NCBI Taxonomy" id="4076"/>
    <lineage>
        <taxon>Eukaryota</taxon>
        <taxon>Viridiplantae</taxon>
        <taxon>Streptophyta</taxon>
        <taxon>Embryophyta</taxon>
        <taxon>Tracheophyta</taxon>
        <taxon>Spermatophyta</taxon>
        <taxon>Magnoliopsida</taxon>
        <taxon>eudicotyledons</taxon>
        <taxon>Gunneridae</taxon>
        <taxon>Pentapetalae</taxon>
        <taxon>asterids</taxon>
        <taxon>lamiids</taxon>
        <taxon>Solanales</taxon>
        <taxon>Solanaceae</taxon>
        <taxon>Solanoideae</taxon>
        <taxon>Datureae</taxon>
        <taxon>Datura</taxon>
    </lineage>
</organism>
<dbReference type="Gene3D" id="3.30.40.10">
    <property type="entry name" value="Zinc/RING finger domain, C3HC4 (zinc finger)"/>
    <property type="match status" value="1"/>
</dbReference>
<evidence type="ECO:0000256" key="2">
    <source>
        <dbReference type="ARBA" id="ARBA00022771"/>
    </source>
</evidence>
<comment type="caution">
    <text evidence="7">The sequence shown here is derived from an EMBL/GenBank/DDBJ whole genome shotgun (WGS) entry which is preliminary data.</text>
</comment>
<evidence type="ECO:0000313" key="8">
    <source>
        <dbReference type="Proteomes" id="UP000823775"/>
    </source>
</evidence>
<dbReference type="PANTHER" id="PTHR45931:SF3">
    <property type="entry name" value="RING ZINC FINGER-CONTAINING PROTEIN"/>
    <property type="match status" value="1"/>
</dbReference>
<keyword evidence="2 4" id="KW-0863">Zinc-finger</keyword>
<name>A0ABS8SHD0_DATST</name>
<feature type="domain" description="RING-type" evidence="6">
    <location>
        <begin position="73"/>
        <end position="115"/>
    </location>
</feature>
<evidence type="ECO:0000256" key="4">
    <source>
        <dbReference type="PROSITE-ProRule" id="PRU00175"/>
    </source>
</evidence>
<keyword evidence="8" id="KW-1185">Reference proteome</keyword>
<dbReference type="PROSITE" id="PS50089">
    <property type="entry name" value="ZF_RING_2"/>
    <property type="match status" value="1"/>
</dbReference>
<reference evidence="7 8" key="1">
    <citation type="journal article" date="2021" name="BMC Genomics">
        <title>Datura genome reveals duplications of psychoactive alkaloid biosynthetic genes and high mutation rate following tissue culture.</title>
        <authorList>
            <person name="Rajewski A."/>
            <person name="Carter-House D."/>
            <person name="Stajich J."/>
            <person name="Litt A."/>
        </authorList>
    </citation>
    <scope>NUCLEOTIDE SEQUENCE [LARGE SCALE GENOMIC DNA]</scope>
    <source>
        <strain evidence="7">AR-01</strain>
    </source>
</reference>
<gene>
    <name evidence="7" type="ORF">HAX54_037605</name>
</gene>
<dbReference type="Pfam" id="PF13639">
    <property type="entry name" value="zf-RING_2"/>
    <property type="match status" value="1"/>
</dbReference>
<dbReference type="EMBL" id="JACEIK010000505">
    <property type="protein sequence ID" value="MCD7458241.1"/>
    <property type="molecule type" value="Genomic_DNA"/>
</dbReference>
<keyword evidence="3" id="KW-0862">Zinc</keyword>
<keyword evidence="5" id="KW-0472">Membrane</keyword>
<evidence type="ECO:0000256" key="1">
    <source>
        <dbReference type="ARBA" id="ARBA00022723"/>
    </source>
</evidence>
<evidence type="ECO:0000256" key="5">
    <source>
        <dbReference type="SAM" id="Phobius"/>
    </source>
</evidence>
<keyword evidence="1" id="KW-0479">Metal-binding</keyword>
<dbReference type="InterPro" id="IPR013083">
    <property type="entry name" value="Znf_RING/FYVE/PHD"/>
</dbReference>
<dbReference type="InterPro" id="IPR051834">
    <property type="entry name" value="RING_finger_E3_ligase"/>
</dbReference>
<dbReference type="InterPro" id="IPR001841">
    <property type="entry name" value="Znf_RING"/>
</dbReference>
<sequence>MPNIKGTYVFLITFAILLVPFLIILKKKFVCCDEELAADEIARVTPPCPPENSAGEVAIGICEGETKARNSDCSICIAEIKKGEMCLILHPCCHGFHVDCVRPWLEDKETCPLCRTTVTDLSRITRYRGNLAP</sequence>
<protein>
    <recommendedName>
        <fullName evidence="6">RING-type domain-containing protein</fullName>
    </recommendedName>
</protein>
<dbReference type="SUPFAM" id="SSF57850">
    <property type="entry name" value="RING/U-box"/>
    <property type="match status" value="1"/>
</dbReference>
<keyword evidence="5" id="KW-0812">Transmembrane</keyword>
<proteinExistence type="predicted"/>
<evidence type="ECO:0000259" key="6">
    <source>
        <dbReference type="PROSITE" id="PS50089"/>
    </source>
</evidence>
<dbReference type="Proteomes" id="UP000823775">
    <property type="component" value="Unassembled WGS sequence"/>
</dbReference>
<accession>A0ABS8SHD0</accession>
<keyword evidence="5" id="KW-1133">Transmembrane helix</keyword>
<feature type="transmembrane region" description="Helical" evidence="5">
    <location>
        <begin position="6"/>
        <end position="25"/>
    </location>
</feature>